<reference evidence="2" key="1">
    <citation type="submission" date="2012-11" db="EMBL/GenBank/DDBJ databases">
        <title>Dependencies among metagenomic species, viruses, plasmids and units of genetic variation.</title>
        <authorList>
            <person name="Nielsen H.B."/>
            <person name="Almeida M."/>
            <person name="Juncker A.S."/>
            <person name="Rasmussen S."/>
            <person name="Li J."/>
            <person name="Sunagawa S."/>
            <person name="Plichta D."/>
            <person name="Gautier L."/>
            <person name="Le Chatelier E."/>
            <person name="Peletier E."/>
            <person name="Bonde I."/>
            <person name="Nielsen T."/>
            <person name="Manichanh C."/>
            <person name="Arumugam M."/>
            <person name="Batto J."/>
            <person name="Santos M.B.Q.D."/>
            <person name="Blom N."/>
            <person name="Borruel N."/>
            <person name="Burgdorf K.S."/>
            <person name="Boumezbeur F."/>
            <person name="Casellas F."/>
            <person name="Dore J."/>
            <person name="Guarner F."/>
            <person name="Hansen T."/>
            <person name="Hildebrand F."/>
            <person name="Kaas R.S."/>
            <person name="Kennedy S."/>
            <person name="Kristiansen K."/>
            <person name="Kultima J.R."/>
            <person name="Leonard P."/>
            <person name="Levenez F."/>
            <person name="Lund O."/>
            <person name="Moumen B."/>
            <person name="Le Paslier D."/>
            <person name="Pons N."/>
            <person name="Pedersen O."/>
            <person name="Prifti E."/>
            <person name="Qin J."/>
            <person name="Raes J."/>
            <person name="Tap J."/>
            <person name="Tims S."/>
            <person name="Ussery D.W."/>
            <person name="Yamada T."/>
            <person name="MetaHit consortium"/>
            <person name="Renault P."/>
            <person name="Sicheritz-Ponten T."/>
            <person name="Bork P."/>
            <person name="Wang J."/>
            <person name="Brunak S."/>
            <person name="Ehrlich S.D."/>
        </authorList>
    </citation>
    <scope>NUCLEOTIDE SEQUENCE [LARGE SCALE GENOMIC DNA]</scope>
</reference>
<evidence type="ECO:0000256" key="1">
    <source>
        <dbReference type="SAM" id="Phobius"/>
    </source>
</evidence>
<gene>
    <name evidence="2" type="ORF">BN533_00176</name>
</gene>
<dbReference type="EMBL" id="CBDS010000010">
    <property type="protein sequence ID" value="CDB45038.1"/>
    <property type="molecule type" value="Genomic_DNA"/>
</dbReference>
<keyword evidence="1" id="KW-0472">Membrane</keyword>
<comment type="caution">
    <text evidence="2">The sequence shown here is derived from an EMBL/GenBank/DDBJ whole genome shotgun (WGS) entry which is preliminary data.</text>
</comment>
<feature type="transmembrane region" description="Helical" evidence="1">
    <location>
        <begin position="12"/>
        <end position="29"/>
    </location>
</feature>
<dbReference type="NCBIfam" id="TIGR02115">
    <property type="entry name" value="potass_kdpF"/>
    <property type="match status" value="1"/>
</dbReference>
<dbReference type="Pfam" id="PF09604">
    <property type="entry name" value="Potass_KdpF"/>
    <property type="match status" value="1"/>
</dbReference>
<dbReference type="HOGENOM" id="CLU_202373_6_1_9"/>
<organism evidence="2">
    <name type="scientific">Phascolarctobacterium faecium</name>
    <dbReference type="NCBI Taxonomy" id="33025"/>
    <lineage>
        <taxon>Bacteria</taxon>
        <taxon>Bacillati</taxon>
        <taxon>Bacillota</taxon>
        <taxon>Negativicutes</taxon>
        <taxon>Acidaminococcales</taxon>
        <taxon>Acidaminococcaceae</taxon>
        <taxon>Phascolarctobacterium</taxon>
    </lineage>
</organism>
<dbReference type="InterPro" id="IPR011726">
    <property type="entry name" value="KdpF"/>
</dbReference>
<name>R6I4G1_9FIRM</name>
<dbReference type="AlphaFoldDB" id="R6I4G1"/>
<proteinExistence type="predicted"/>
<dbReference type="GO" id="GO:0008556">
    <property type="term" value="F:P-type potassium transmembrane transporter activity"/>
    <property type="evidence" value="ECO:0007669"/>
    <property type="project" value="InterPro"/>
</dbReference>
<keyword evidence="1" id="KW-0812">Transmembrane</keyword>
<protein>
    <submittedName>
        <fullName evidence="2">Uncharacterized protein</fullName>
    </submittedName>
</protein>
<accession>R6I4G1</accession>
<evidence type="ECO:0000313" key="2">
    <source>
        <dbReference type="EMBL" id="CDB45038.1"/>
    </source>
</evidence>
<sequence length="34" mass="3975">MMEMLPLTELWLSSLLAVGILFYLIYALLKPEDF</sequence>
<keyword evidence="1" id="KW-1133">Transmembrane helix</keyword>
<accession>A0A3G9H4W3</accession>
<dbReference type="GO" id="GO:0005886">
    <property type="term" value="C:plasma membrane"/>
    <property type="evidence" value="ECO:0007669"/>
    <property type="project" value="InterPro"/>
</dbReference>
<dbReference type="STRING" id="1262914.BN533_00176"/>